<dbReference type="EMBL" id="KZ825470">
    <property type="protein sequence ID" value="PYI35378.1"/>
    <property type="molecule type" value="Genomic_DNA"/>
</dbReference>
<keyword evidence="3" id="KW-1185">Reference proteome</keyword>
<gene>
    <name evidence="2" type="ORF">BP00DRAFT_253330</name>
</gene>
<feature type="compositionally biased region" description="Polar residues" evidence="1">
    <location>
        <begin position="24"/>
        <end position="37"/>
    </location>
</feature>
<sequence length="156" mass="17826">MNADCVYRYPFSPSTPPPPPFSSQKPCQAQAQAQSQNRPRRPYKGLQQPYPMHLGANAHQRRQYRYCGHGSLREQPQHCVYHRGRATQDGTPAARWRSPPPESWARTGLPDRMRPRSRCRATKAFSGVTDLLGVVWGDIERLDGDDNACHRVDVRF</sequence>
<accession>A0A2V5IFA5</accession>
<organism evidence="2 3">
    <name type="scientific">Aspergillus indologenus CBS 114.80</name>
    <dbReference type="NCBI Taxonomy" id="1450541"/>
    <lineage>
        <taxon>Eukaryota</taxon>
        <taxon>Fungi</taxon>
        <taxon>Dikarya</taxon>
        <taxon>Ascomycota</taxon>
        <taxon>Pezizomycotina</taxon>
        <taxon>Eurotiomycetes</taxon>
        <taxon>Eurotiomycetidae</taxon>
        <taxon>Eurotiales</taxon>
        <taxon>Aspergillaceae</taxon>
        <taxon>Aspergillus</taxon>
        <taxon>Aspergillus subgen. Circumdati</taxon>
    </lineage>
</organism>
<reference evidence="2 3" key="1">
    <citation type="submission" date="2018-02" db="EMBL/GenBank/DDBJ databases">
        <title>The genomes of Aspergillus section Nigri reveals drivers in fungal speciation.</title>
        <authorList>
            <consortium name="DOE Joint Genome Institute"/>
            <person name="Vesth T.C."/>
            <person name="Nybo J."/>
            <person name="Theobald S."/>
            <person name="Brandl J."/>
            <person name="Frisvad J.C."/>
            <person name="Nielsen K.F."/>
            <person name="Lyhne E.K."/>
            <person name="Kogle M.E."/>
            <person name="Kuo A."/>
            <person name="Riley R."/>
            <person name="Clum A."/>
            <person name="Nolan M."/>
            <person name="Lipzen A."/>
            <person name="Salamov A."/>
            <person name="Henrissat B."/>
            <person name="Wiebenga A."/>
            <person name="De vries R.P."/>
            <person name="Grigoriev I.V."/>
            <person name="Mortensen U.H."/>
            <person name="Andersen M.R."/>
            <person name="Baker S.E."/>
        </authorList>
    </citation>
    <scope>NUCLEOTIDE SEQUENCE [LARGE SCALE GENOMIC DNA]</scope>
    <source>
        <strain evidence="2 3">CBS 114.80</strain>
    </source>
</reference>
<feature type="region of interest" description="Disordered" evidence="1">
    <location>
        <begin position="85"/>
        <end position="115"/>
    </location>
</feature>
<name>A0A2V5IFA5_9EURO</name>
<proteinExistence type="predicted"/>
<evidence type="ECO:0000313" key="3">
    <source>
        <dbReference type="Proteomes" id="UP000248817"/>
    </source>
</evidence>
<dbReference type="Proteomes" id="UP000248817">
    <property type="component" value="Unassembled WGS sequence"/>
</dbReference>
<evidence type="ECO:0000256" key="1">
    <source>
        <dbReference type="SAM" id="MobiDB-lite"/>
    </source>
</evidence>
<protein>
    <submittedName>
        <fullName evidence="2">Uncharacterized protein</fullName>
    </submittedName>
</protein>
<feature type="region of interest" description="Disordered" evidence="1">
    <location>
        <begin position="1"/>
        <end position="51"/>
    </location>
</feature>
<dbReference type="AlphaFoldDB" id="A0A2V5IFA5"/>
<evidence type="ECO:0000313" key="2">
    <source>
        <dbReference type="EMBL" id="PYI35378.1"/>
    </source>
</evidence>